<dbReference type="NCBIfam" id="NF045832">
    <property type="entry name" value="restrict_HpyAIV"/>
    <property type="match status" value="1"/>
</dbReference>
<protein>
    <submittedName>
        <fullName evidence="1">Uncharacterized protein</fullName>
    </submittedName>
</protein>
<reference evidence="1 2" key="1">
    <citation type="submission" date="2019-01" db="EMBL/GenBank/DDBJ databases">
        <authorList>
            <consortium name="Pathogen Informatics"/>
        </authorList>
    </citation>
    <scope>NUCLEOTIDE SEQUENCE [LARGE SCALE GENOMIC DNA]</scope>
    <source>
        <strain evidence="1 2">NCTC10184</strain>
    </source>
</reference>
<dbReference type="AlphaFoldDB" id="A0A449BB19"/>
<gene>
    <name evidence="1" type="ORF">NCTC10184_00643</name>
</gene>
<dbReference type="EMBL" id="LR215043">
    <property type="protein sequence ID" value="VEU78399.1"/>
    <property type="molecule type" value="Genomic_DNA"/>
</dbReference>
<name>A0A449BB19_9BACT</name>
<proteinExistence type="predicted"/>
<dbReference type="Proteomes" id="UP000290876">
    <property type="component" value="Chromosome"/>
</dbReference>
<sequence length="315" mass="37932">MNFNDFSNEIKYRLTTNRGPRMLEKLIEAPDRFFNVLTPLNFKIKLEQSFLRTQENVYFKYLCELAINFFIGVKKFLALENRPQIVVIDTAPDGTHNAYEFKFNFHMAFGDEQGKTIYYVIRKKRDSLSKTEADEFIKHILDYQSKLYKIDVVNDNKVELLIWFVDSETKRNKEFFENTTAQPEFIGKNIKFFYGGELFEYFQDNDYWLNISNFLKEFHSQNHDYFLTLPNLDSDRETLEYLVRLSEQKWNKFNSVEPIYVLMRKHIFDQTNAKSNYLKAVKMRHELLKYDDSNPEKDELIKMILIRDQEQESEQ</sequence>
<dbReference type="KEGG" id="mcob:NCTC10184_00643"/>
<evidence type="ECO:0000313" key="1">
    <source>
        <dbReference type="EMBL" id="VEU78399.1"/>
    </source>
</evidence>
<evidence type="ECO:0000313" key="2">
    <source>
        <dbReference type="Proteomes" id="UP000290876"/>
    </source>
</evidence>
<keyword evidence="2" id="KW-1185">Reference proteome</keyword>
<accession>A0A449BB19</accession>
<dbReference type="RefSeq" id="WP_129623222.1">
    <property type="nucleotide sequence ID" value="NZ_LR215043.1"/>
</dbReference>
<organism evidence="1 2">
    <name type="scientific">Mycoplasmopsis columbinasalis</name>
    <dbReference type="NCBI Taxonomy" id="114880"/>
    <lineage>
        <taxon>Bacteria</taxon>
        <taxon>Bacillati</taxon>
        <taxon>Mycoplasmatota</taxon>
        <taxon>Mycoplasmoidales</taxon>
        <taxon>Metamycoplasmataceae</taxon>
        <taxon>Mycoplasmopsis</taxon>
    </lineage>
</organism>
<dbReference type="InterPro" id="IPR054784">
    <property type="entry name" value="HpyAIV-type_restriction_enz"/>
</dbReference>
<dbReference type="OrthoDB" id="395749at2"/>